<evidence type="ECO:0000313" key="2">
    <source>
        <dbReference type="EMBL" id="MFC3303922.1"/>
    </source>
</evidence>
<feature type="domain" description="Resolvase/invertase-type recombinase catalytic" evidence="1">
    <location>
        <begin position="1"/>
        <end position="132"/>
    </location>
</feature>
<dbReference type="InterPro" id="IPR036162">
    <property type="entry name" value="Resolvase-like_N_sf"/>
</dbReference>
<evidence type="ECO:0000313" key="3">
    <source>
        <dbReference type="Proteomes" id="UP001595607"/>
    </source>
</evidence>
<gene>
    <name evidence="2" type="ORF">ACFONP_14425</name>
</gene>
<accession>A0ABV7MG57</accession>
<comment type="caution">
    <text evidence="2">The sequence shown here is derived from an EMBL/GenBank/DDBJ whole genome shotgun (WGS) entry which is preliminary data.</text>
</comment>
<dbReference type="Pfam" id="PF00239">
    <property type="entry name" value="Resolvase"/>
    <property type="match status" value="1"/>
</dbReference>
<dbReference type="SMART" id="SM00857">
    <property type="entry name" value="Resolvase"/>
    <property type="match status" value="1"/>
</dbReference>
<evidence type="ECO:0000259" key="1">
    <source>
        <dbReference type="PROSITE" id="PS51736"/>
    </source>
</evidence>
<sequence length="132" mass="14575">MEIGCGRVSTAGQNLDRQIAALRAEGIETIFREKASGKSLKGRPELEKAIDALGTGDVLVIAEWDHATRSKMDRINILQRIDDRGALVRVLDREFRVLTLVMGKVFSLVCAPSRRTSASASSSVPARREWRP</sequence>
<proteinExistence type="predicted"/>
<keyword evidence="3" id="KW-1185">Reference proteome</keyword>
<reference evidence="3" key="1">
    <citation type="journal article" date="2019" name="Int. J. Syst. Evol. Microbiol.">
        <title>The Global Catalogue of Microorganisms (GCM) 10K type strain sequencing project: providing services to taxonomists for standard genome sequencing and annotation.</title>
        <authorList>
            <consortium name="The Broad Institute Genomics Platform"/>
            <consortium name="The Broad Institute Genome Sequencing Center for Infectious Disease"/>
            <person name="Wu L."/>
            <person name="Ma J."/>
        </authorList>
    </citation>
    <scope>NUCLEOTIDE SEQUENCE [LARGE SCALE GENOMIC DNA]</scope>
    <source>
        <strain evidence="3">KCTC 22245</strain>
    </source>
</reference>
<organism evidence="2 3">
    <name type="scientific">Parvularcula lutaonensis</name>
    <dbReference type="NCBI Taxonomy" id="491923"/>
    <lineage>
        <taxon>Bacteria</taxon>
        <taxon>Pseudomonadati</taxon>
        <taxon>Pseudomonadota</taxon>
        <taxon>Alphaproteobacteria</taxon>
        <taxon>Parvularculales</taxon>
        <taxon>Parvularculaceae</taxon>
        <taxon>Parvularcula</taxon>
    </lineage>
</organism>
<dbReference type="SUPFAM" id="SSF53041">
    <property type="entry name" value="Resolvase-like"/>
    <property type="match status" value="1"/>
</dbReference>
<name>A0ABV7MG57_9PROT</name>
<dbReference type="CDD" id="cd03768">
    <property type="entry name" value="SR_ResInv"/>
    <property type="match status" value="1"/>
</dbReference>
<dbReference type="RefSeq" id="WP_373302893.1">
    <property type="nucleotide sequence ID" value="NZ_BMXU01000005.1"/>
</dbReference>
<dbReference type="Proteomes" id="UP001595607">
    <property type="component" value="Unassembled WGS sequence"/>
</dbReference>
<dbReference type="Gene3D" id="3.40.50.1390">
    <property type="entry name" value="Resolvase, N-terminal catalytic domain"/>
    <property type="match status" value="1"/>
</dbReference>
<dbReference type="InterPro" id="IPR006119">
    <property type="entry name" value="Resolv_N"/>
</dbReference>
<protein>
    <submittedName>
        <fullName evidence="2">Recombinase family protein</fullName>
    </submittedName>
</protein>
<dbReference type="PROSITE" id="PS51736">
    <property type="entry name" value="RECOMBINASES_3"/>
    <property type="match status" value="1"/>
</dbReference>
<dbReference type="EMBL" id="JBHRVA010000003">
    <property type="protein sequence ID" value="MFC3303922.1"/>
    <property type="molecule type" value="Genomic_DNA"/>
</dbReference>